<dbReference type="EMBL" id="JAPWDO010000005">
    <property type="protein sequence ID" value="KAJ5470954.1"/>
    <property type="molecule type" value="Genomic_DNA"/>
</dbReference>
<evidence type="ECO:0000313" key="2">
    <source>
        <dbReference type="EMBL" id="KAJ5470954.1"/>
    </source>
</evidence>
<reference evidence="2" key="2">
    <citation type="journal article" date="2023" name="IMA Fungus">
        <title>Comparative genomic study of the Penicillium genus elucidates a diverse pangenome and 15 lateral gene transfer events.</title>
        <authorList>
            <person name="Petersen C."/>
            <person name="Sorensen T."/>
            <person name="Nielsen M.R."/>
            <person name="Sondergaard T.E."/>
            <person name="Sorensen J.L."/>
            <person name="Fitzpatrick D.A."/>
            <person name="Frisvad J.C."/>
            <person name="Nielsen K.L."/>
        </authorList>
    </citation>
    <scope>NUCLEOTIDE SEQUENCE</scope>
    <source>
        <strain evidence="2">IBT 17660</strain>
    </source>
</reference>
<keyword evidence="3" id="KW-1185">Reference proteome</keyword>
<dbReference type="OrthoDB" id="4369669at2759"/>
<evidence type="ECO:0000313" key="3">
    <source>
        <dbReference type="Proteomes" id="UP001147760"/>
    </source>
</evidence>
<name>A0A9W9WNW3_9EURO</name>
<protein>
    <submittedName>
        <fullName evidence="2">Mg2+ transporter proteinCorA-like/Zinc transport protein ZntB</fullName>
    </submittedName>
</protein>
<feature type="region of interest" description="Disordered" evidence="1">
    <location>
        <begin position="265"/>
        <end position="287"/>
    </location>
</feature>
<dbReference type="Proteomes" id="UP001147760">
    <property type="component" value="Unassembled WGS sequence"/>
</dbReference>
<comment type="caution">
    <text evidence="2">The sequence shown here is derived from an EMBL/GenBank/DDBJ whole genome shotgun (WGS) entry which is preliminary data.</text>
</comment>
<feature type="compositionally biased region" description="Polar residues" evidence="1">
    <location>
        <begin position="7"/>
        <end position="16"/>
    </location>
</feature>
<feature type="region of interest" description="Disordered" evidence="1">
    <location>
        <begin position="1"/>
        <end position="30"/>
    </location>
</feature>
<sequence>MQEKPQNKATFVNGTYSLVGPKGPITPSEWDKKVFPGCTIEIKRDPIIAYTPQKPQMSPWANDRSSSRSESSVITVIPRPSTPKSVSGSKKPEVRQLENVPAEAHINRQSLSSETGDSSIDGQNYPASVDVVVAGQSSDPTLTKNGHLPSNIDNTVQLTEELESNSNVYLRIEDQENVHQQPRRKNTDMQSFVEDASETEGEDYFSIAIRGPNRSLYPTEHVGTESSYKEPPIAEIELESPFSTSTSQQENDSVLLQSTGEVSAQHMSSQVLNSNTTGVPTSSPVAESVVSKVDDTTDQIPRHVNVWDYLVSYNDEKLLLSLTAERTRINVLDYLTIPERDTAIDGVNPFAYQESNDAWTIKSTSSLTSVKSSSGEVIYGSVYSQSTPPKSSSSIESSPDDGMGSSLSVEEDPILIPPKVDERPENVSSPSSTEKVQLWPIFTWKARRTDGLQLGPSKPYGRVPDQYKDVDRTIREILEECDGNALWSAEYEGELAAVLHIRSSDRMNLAAEMERIDVIMQLEESDQHTEKGETWALKQKVISSALGILNAFVPVHYQDINEYWLIQKFYGALMRITAEDVRHYTV</sequence>
<feature type="compositionally biased region" description="Polar residues" evidence="1">
    <location>
        <begin position="107"/>
        <end position="121"/>
    </location>
</feature>
<evidence type="ECO:0000256" key="1">
    <source>
        <dbReference type="SAM" id="MobiDB-lite"/>
    </source>
</evidence>
<dbReference type="AlphaFoldDB" id="A0A9W9WNW3"/>
<accession>A0A9W9WNW3</accession>
<gene>
    <name evidence="2" type="ORF">N7530_008311</name>
</gene>
<feature type="compositionally biased region" description="Polar residues" evidence="1">
    <location>
        <begin position="265"/>
        <end position="285"/>
    </location>
</feature>
<reference evidence="2" key="1">
    <citation type="submission" date="2022-12" db="EMBL/GenBank/DDBJ databases">
        <authorList>
            <person name="Petersen C."/>
        </authorList>
    </citation>
    <scope>NUCLEOTIDE SEQUENCE</scope>
    <source>
        <strain evidence="2">IBT 17660</strain>
    </source>
</reference>
<feature type="compositionally biased region" description="Low complexity" evidence="1">
    <location>
        <begin position="381"/>
        <end position="397"/>
    </location>
</feature>
<feature type="region of interest" description="Disordered" evidence="1">
    <location>
        <begin position="381"/>
        <end position="409"/>
    </location>
</feature>
<organism evidence="2 3">
    <name type="scientific">Penicillium desertorum</name>
    <dbReference type="NCBI Taxonomy" id="1303715"/>
    <lineage>
        <taxon>Eukaryota</taxon>
        <taxon>Fungi</taxon>
        <taxon>Dikarya</taxon>
        <taxon>Ascomycota</taxon>
        <taxon>Pezizomycotina</taxon>
        <taxon>Eurotiomycetes</taxon>
        <taxon>Eurotiomycetidae</taxon>
        <taxon>Eurotiales</taxon>
        <taxon>Aspergillaceae</taxon>
        <taxon>Penicillium</taxon>
    </lineage>
</organism>
<feature type="region of interest" description="Disordered" evidence="1">
    <location>
        <begin position="49"/>
        <end position="121"/>
    </location>
</feature>
<proteinExistence type="predicted"/>